<feature type="region of interest" description="Disordered" evidence="1">
    <location>
        <begin position="15"/>
        <end position="73"/>
    </location>
</feature>
<dbReference type="EMBL" id="UGKQ01000007">
    <property type="protein sequence ID" value="STS80570.1"/>
    <property type="molecule type" value="Genomic_DNA"/>
</dbReference>
<evidence type="ECO:0000256" key="1">
    <source>
        <dbReference type="SAM" id="MobiDB-lite"/>
    </source>
</evidence>
<dbReference type="Pfam" id="PF11622">
    <property type="entry name" value="DUF3251"/>
    <property type="match status" value="1"/>
</dbReference>
<feature type="domain" description="DUF3251" evidence="2">
    <location>
        <begin position="42"/>
        <end position="67"/>
    </location>
</feature>
<evidence type="ECO:0000313" key="3">
    <source>
        <dbReference type="EMBL" id="STS80570.1"/>
    </source>
</evidence>
<organism evidence="3 4">
    <name type="scientific">Klebsiella pneumoniae</name>
    <dbReference type="NCBI Taxonomy" id="573"/>
    <lineage>
        <taxon>Bacteria</taxon>
        <taxon>Pseudomonadati</taxon>
        <taxon>Pseudomonadota</taxon>
        <taxon>Gammaproteobacteria</taxon>
        <taxon>Enterobacterales</taxon>
        <taxon>Enterobacteriaceae</taxon>
        <taxon>Klebsiella/Raoultella group</taxon>
        <taxon>Klebsiella</taxon>
        <taxon>Klebsiella pneumoniae complex</taxon>
    </lineage>
</organism>
<protein>
    <submittedName>
        <fullName evidence="3">Lipoprotein yajI</fullName>
    </submittedName>
</protein>
<evidence type="ECO:0000313" key="4">
    <source>
        <dbReference type="Proteomes" id="UP000254938"/>
    </source>
</evidence>
<keyword evidence="3" id="KW-0449">Lipoprotein</keyword>
<reference evidence="3 4" key="1">
    <citation type="submission" date="2018-06" db="EMBL/GenBank/DDBJ databases">
        <authorList>
            <consortium name="Pathogen Informatics"/>
            <person name="Doyle S."/>
        </authorList>
    </citation>
    <scope>NUCLEOTIDE SEQUENCE [LARGE SCALE GENOMIC DNA]</scope>
    <source>
        <strain evidence="3 4">NCTC9140</strain>
    </source>
</reference>
<feature type="compositionally biased region" description="Basic and acidic residues" evidence="1">
    <location>
        <begin position="15"/>
        <end position="38"/>
    </location>
</feature>
<sequence length="73" mass="8443">MRPVWLPLSILCKRNPDHDKTLPEARHRGLPVHPDRLPPSKAKIRQMHQSVSTLSQEMTQLNQQTIKSPSKTR</sequence>
<dbReference type="AlphaFoldDB" id="A0A377TR79"/>
<proteinExistence type="predicted"/>
<feature type="compositionally biased region" description="Polar residues" evidence="1">
    <location>
        <begin position="47"/>
        <end position="73"/>
    </location>
</feature>
<gene>
    <name evidence="3" type="ORF">NCTC9140_02283</name>
</gene>
<name>A0A377TR79_KLEPN</name>
<dbReference type="InterPro" id="IPR021658">
    <property type="entry name" value="DUF3251"/>
</dbReference>
<dbReference type="Proteomes" id="UP000254938">
    <property type="component" value="Unassembled WGS sequence"/>
</dbReference>
<evidence type="ECO:0000259" key="2">
    <source>
        <dbReference type="Pfam" id="PF11622"/>
    </source>
</evidence>
<accession>A0A377TR79</accession>